<evidence type="ECO:0000259" key="3">
    <source>
        <dbReference type="Pfam" id="PF00144"/>
    </source>
</evidence>
<comment type="caution">
    <text evidence="4">The sequence shown here is derived from an EMBL/GenBank/DDBJ whole genome shotgun (WGS) entry which is preliminary data.</text>
</comment>
<dbReference type="EMBL" id="JAINVV010000004">
    <property type="protein sequence ID" value="MBY8822914.1"/>
    <property type="molecule type" value="Genomic_DNA"/>
</dbReference>
<dbReference type="SUPFAM" id="SSF56601">
    <property type="entry name" value="beta-lactamase/transpeptidase-like"/>
    <property type="match status" value="1"/>
</dbReference>
<keyword evidence="2" id="KW-0732">Signal</keyword>
<dbReference type="RefSeq" id="WP_222989959.1">
    <property type="nucleotide sequence ID" value="NZ_JAINVV010000004.1"/>
</dbReference>
<proteinExistence type="predicted"/>
<dbReference type="PANTHER" id="PTHR46825:SF9">
    <property type="entry name" value="BETA-LACTAMASE-RELATED DOMAIN-CONTAINING PROTEIN"/>
    <property type="match status" value="1"/>
</dbReference>
<feature type="signal peptide" evidence="2">
    <location>
        <begin position="1"/>
        <end position="22"/>
    </location>
</feature>
<protein>
    <submittedName>
        <fullName evidence="4">Beta-lactamase family protein</fullName>
    </submittedName>
</protein>
<name>A0ABS7PSE6_9SPHN</name>
<dbReference type="InterPro" id="IPR001466">
    <property type="entry name" value="Beta-lactam-related"/>
</dbReference>
<feature type="transmembrane region" description="Helical" evidence="1">
    <location>
        <begin position="584"/>
        <end position="604"/>
    </location>
</feature>
<evidence type="ECO:0000256" key="2">
    <source>
        <dbReference type="SAM" id="SignalP"/>
    </source>
</evidence>
<feature type="chain" id="PRO_5045876425" evidence="2">
    <location>
        <begin position="23"/>
        <end position="643"/>
    </location>
</feature>
<feature type="transmembrane region" description="Helical" evidence="1">
    <location>
        <begin position="506"/>
        <end position="529"/>
    </location>
</feature>
<accession>A0ABS7PSE6</accession>
<keyword evidence="5" id="KW-1185">Reference proteome</keyword>
<keyword evidence="1" id="KW-0812">Transmembrane</keyword>
<dbReference type="Gene3D" id="3.40.710.10">
    <property type="entry name" value="DD-peptidase/beta-lactamase superfamily"/>
    <property type="match status" value="1"/>
</dbReference>
<dbReference type="InterPro" id="IPR012338">
    <property type="entry name" value="Beta-lactam/transpept-like"/>
</dbReference>
<evidence type="ECO:0000313" key="4">
    <source>
        <dbReference type="EMBL" id="MBY8822914.1"/>
    </source>
</evidence>
<sequence length="643" mass="69611">MAVSAKTIVLGLLAGLSMGASALLVAARPAPVPVSAPIVRPPAEAGEVAMLEPFVDGLMKAEMDNGKIPGGVISIVKDGKLLFAKGYGLADVEHGTPVDPEKHLFRIASTTKLFTWTAVMQLVEQGRLDLDTDINTYLRTFKIPATYKQPITLRHLMTHTAGFEEGSVGYGITTDLNGAPSIAQKLAAHVPARVRPPGQMPSYSNYGAALAGLIVEQVSGMPYDDYVEQRIFAPLGMRYATVREPVPAALAPFKVVGYAREGGAFVRKPATYEGGFRPAGSGSVSALDMTHFMIAALQGGSYDGKSILTPAGMLRMQSPAFTLDPRLPALGLGYYGQNVGGERAWAHGGSDPLFNTELYLFPARRLGVFISFSGGQGDVAAENLTKALIARLYPRQRPAPKVVAIGSLEKYAGRYEFTRRSHTKIDKFYNLISQLPVSASGDRLSMGSGEEEVQFAPIGRDLFQEVGGTRQIAFRTNAAGEVTHMFLDFLSFAPLERVPFFDGSGLWYPSLGLILALFLSAILGLFYRARLIAAMPWPQRRLIWLSAAVAILGTFSIMVLGFLLISTDLVGRLSHIPGSWKIALVMPILFIGLTAVFLAMLPKAWAGKYWSLRNRLYHTAMGAAAIMLTLFFLKWNLVGWNFG</sequence>
<dbReference type="PANTHER" id="PTHR46825">
    <property type="entry name" value="D-ALANYL-D-ALANINE-CARBOXYPEPTIDASE/ENDOPEPTIDASE AMPH"/>
    <property type="match status" value="1"/>
</dbReference>
<feature type="domain" description="Beta-lactamase-related" evidence="3">
    <location>
        <begin position="55"/>
        <end position="384"/>
    </location>
</feature>
<evidence type="ECO:0000313" key="5">
    <source>
        <dbReference type="Proteomes" id="UP000706039"/>
    </source>
</evidence>
<reference evidence="4 5" key="1">
    <citation type="submission" date="2021-08" db="EMBL/GenBank/DDBJ databases">
        <authorList>
            <person name="Tuo L."/>
        </authorList>
    </citation>
    <scope>NUCLEOTIDE SEQUENCE [LARGE SCALE GENOMIC DNA]</scope>
    <source>
        <strain evidence="4 5">JCM 31229</strain>
    </source>
</reference>
<dbReference type="InterPro" id="IPR050491">
    <property type="entry name" value="AmpC-like"/>
</dbReference>
<organism evidence="4 5">
    <name type="scientific">Sphingomonas colocasiae</name>
    <dbReference type="NCBI Taxonomy" id="1848973"/>
    <lineage>
        <taxon>Bacteria</taxon>
        <taxon>Pseudomonadati</taxon>
        <taxon>Pseudomonadota</taxon>
        <taxon>Alphaproteobacteria</taxon>
        <taxon>Sphingomonadales</taxon>
        <taxon>Sphingomonadaceae</taxon>
        <taxon>Sphingomonas</taxon>
    </lineage>
</organism>
<feature type="transmembrane region" description="Helical" evidence="1">
    <location>
        <begin position="616"/>
        <end position="637"/>
    </location>
</feature>
<keyword evidence="1" id="KW-1133">Transmembrane helix</keyword>
<dbReference type="Proteomes" id="UP000706039">
    <property type="component" value="Unassembled WGS sequence"/>
</dbReference>
<dbReference type="Pfam" id="PF00144">
    <property type="entry name" value="Beta-lactamase"/>
    <property type="match status" value="1"/>
</dbReference>
<gene>
    <name evidence="4" type="ORF">K7G82_11460</name>
</gene>
<feature type="transmembrane region" description="Helical" evidence="1">
    <location>
        <begin position="541"/>
        <end position="564"/>
    </location>
</feature>
<evidence type="ECO:0000256" key="1">
    <source>
        <dbReference type="SAM" id="Phobius"/>
    </source>
</evidence>
<keyword evidence="1" id="KW-0472">Membrane</keyword>